<reference evidence="1 2" key="1">
    <citation type="submission" date="2019-02" db="EMBL/GenBank/DDBJ databases">
        <title>Kribbella capetownensis sp. nov. and Kribbella speibonae sp. nov., isolated from soil.</title>
        <authorList>
            <person name="Curtis S.M."/>
            <person name="Norton I."/>
            <person name="Everest G.J."/>
            <person name="Meyers P.R."/>
        </authorList>
    </citation>
    <scope>NUCLEOTIDE SEQUENCE [LARGE SCALE GENOMIC DNA]</scope>
    <source>
        <strain evidence="1 2">NRRL B-24813</strain>
    </source>
</reference>
<protein>
    <submittedName>
        <fullName evidence="1">Uncharacterized protein</fullName>
    </submittedName>
</protein>
<gene>
    <name evidence="1" type="ORF">E0H73_10930</name>
</gene>
<sequence>MKSPCGDSDVVLVEALGEDAAIGGVLLVESGDENGPKITRPASTSTIAASPAIFRAGGLPVFR</sequence>
<accession>A0A4R0KQ64</accession>
<dbReference type="OrthoDB" id="9990085at2"/>
<dbReference type="RefSeq" id="WP_131353567.1">
    <property type="nucleotide sequence ID" value="NZ_SJKB01000003.1"/>
</dbReference>
<name>A0A4R0KQ64_9ACTN</name>
<organism evidence="1 2">
    <name type="scientific">Kribbella pittospori</name>
    <dbReference type="NCBI Taxonomy" id="722689"/>
    <lineage>
        <taxon>Bacteria</taxon>
        <taxon>Bacillati</taxon>
        <taxon>Actinomycetota</taxon>
        <taxon>Actinomycetes</taxon>
        <taxon>Propionibacteriales</taxon>
        <taxon>Kribbellaceae</taxon>
        <taxon>Kribbella</taxon>
    </lineage>
</organism>
<comment type="caution">
    <text evidence="1">The sequence shown here is derived from an EMBL/GenBank/DDBJ whole genome shotgun (WGS) entry which is preliminary data.</text>
</comment>
<proteinExistence type="predicted"/>
<dbReference type="AlphaFoldDB" id="A0A4R0KQ64"/>
<evidence type="ECO:0000313" key="1">
    <source>
        <dbReference type="EMBL" id="TCC62993.1"/>
    </source>
</evidence>
<dbReference type="Proteomes" id="UP000291144">
    <property type="component" value="Unassembled WGS sequence"/>
</dbReference>
<keyword evidence="2" id="KW-1185">Reference proteome</keyword>
<evidence type="ECO:0000313" key="2">
    <source>
        <dbReference type="Proteomes" id="UP000291144"/>
    </source>
</evidence>
<dbReference type="EMBL" id="SJKB01000003">
    <property type="protein sequence ID" value="TCC62993.1"/>
    <property type="molecule type" value="Genomic_DNA"/>
</dbReference>